<reference evidence="1" key="2">
    <citation type="journal article" date="2020" name="Nat. Commun.">
        <title>Large-scale genome sequencing of mycorrhizal fungi provides insights into the early evolution of symbiotic traits.</title>
        <authorList>
            <person name="Miyauchi S."/>
            <person name="Kiss E."/>
            <person name="Kuo A."/>
            <person name="Drula E."/>
            <person name="Kohler A."/>
            <person name="Sanchez-Garcia M."/>
            <person name="Morin E."/>
            <person name="Andreopoulos B."/>
            <person name="Barry K.W."/>
            <person name="Bonito G."/>
            <person name="Buee M."/>
            <person name="Carver A."/>
            <person name="Chen C."/>
            <person name="Cichocki N."/>
            <person name="Clum A."/>
            <person name="Culley D."/>
            <person name="Crous P.W."/>
            <person name="Fauchery L."/>
            <person name="Girlanda M."/>
            <person name="Hayes R.D."/>
            <person name="Keri Z."/>
            <person name="LaButti K."/>
            <person name="Lipzen A."/>
            <person name="Lombard V."/>
            <person name="Magnuson J."/>
            <person name="Maillard F."/>
            <person name="Murat C."/>
            <person name="Nolan M."/>
            <person name="Ohm R.A."/>
            <person name="Pangilinan J."/>
            <person name="Pereira M.F."/>
            <person name="Perotto S."/>
            <person name="Peter M."/>
            <person name="Pfister S."/>
            <person name="Riley R."/>
            <person name="Sitrit Y."/>
            <person name="Stielow J.B."/>
            <person name="Szollosi G."/>
            <person name="Zifcakova L."/>
            <person name="Stursova M."/>
            <person name="Spatafora J.W."/>
            <person name="Tedersoo L."/>
            <person name="Vaario L.M."/>
            <person name="Yamada A."/>
            <person name="Yan M."/>
            <person name="Wang P."/>
            <person name="Xu J."/>
            <person name="Bruns T."/>
            <person name="Baldrian P."/>
            <person name="Vilgalys R."/>
            <person name="Dunand C."/>
            <person name="Henrissat B."/>
            <person name="Grigoriev I.V."/>
            <person name="Hibbett D."/>
            <person name="Nagy L.G."/>
            <person name="Martin F.M."/>
        </authorList>
    </citation>
    <scope>NUCLEOTIDE SEQUENCE</scope>
    <source>
        <strain evidence="1">P2</strain>
    </source>
</reference>
<keyword evidence="2" id="KW-1185">Reference proteome</keyword>
<dbReference type="EMBL" id="MU118068">
    <property type="protein sequence ID" value="KAF9646080.1"/>
    <property type="molecule type" value="Genomic_DNA"/>
</dbReference>
<comment type="caution">
    <text evidence="1">The sequence shown here is derived from an EMBL/GenBank/DDBJ whole genome shotgun (WGS) entry which is preliminary data.</text>
</comment>
<protein>
    <submittedName>
        <fullName evidence="1">Uncharacterized protein</fullName>
    </submittedName>
</protein>
<name>A0ACB6Z9K9_THEGA</name>
<evidence type="ECO:0000313" key="2">
    <source>
        <dbReference type="Proteomes" id="UP000886501"/>
    </source>
</evidence>
<organism evidence="1 2">
    <name type="scientific">Thelephora ganbajun</name>
    <name type="common">Ganba fungus</name>
    <dbReference type="NCBI Taxonomy" id="370292"/>
    <lineage>
        <taxon>Eukaryota</taxon>
        <taxon>Fungi</taxon>
        <taxon>Dikarya</taxon>
        <taxon>Basidiomycota</taxon>
        <taxon>Agaricomycotina</taxon>
        <taxon>Agaricomycetes</taxon>
        <taxon>Thelephorales</taxon>
        <taxon>Thelephoraceae</taxon>
        <taxon>Thelephora</taxon>
    </lineage>
</organism>
<dbReference type="Proteomes" id="UP000886501">
    <property type="component" value="Unassembled WGS sequence"/>
</dbReference>
<accession>A0ACB6Z9K9</accession>
<evidence type="ECO:0000313" key="1">
    <source>
        <dbReference type="EMBL" id="KAF9646080.1"/>
    </source>
</evidence>
<gene>
    <name evidence="1" type="ORF">BDM02DRAFT_3119199</name>
</gene>
<proteinExistence type="predicted"/>
<reference evidence="1" key="1">
    <citation type="submission" date="2019-10" db="EMBL/GenBank/DDBJ databases">
        <authorList>
            <consortium name="DOE Joint Genome Institute"/>
            <person name="Kuo A."/>
            <person name="Miyauchi S."/>
            <person name="Kiss E."/>
            <person name="Drula E."/>
            <person name="Kohler A."/>
            <person name="Sanchez-Garcia M."/>
            <person name="Andreopoulos B."/>
            <person name="Barry K.W."/>
            <person name="Bonito G."/>
            <person name="Buee M."/>
            <person name="Carver A."/>
            <person name="Chen C."/>
            <person name="Cichocki N."/>
            <person name="Clum A."/>
            <person name="Culley D."/>
            <person name="Crous P.W."/>
            <person name="Fauchery L."/>
            <person name="Girlanda M."/>
            <person name="Hayes R."/>
            <person name="Keri Z."/>
            <person name="Labutti K."/>
            <person name="Lipzen A."/>
            <person name="Lombard V."/>
            <person name="Magnuson J."/>
            <person name="Maillard F."/>
            <person name="Morin E."/>
            <person name="Murat C."/>
            <person name="Nolan M."/>
            <person name="Ohm R."/>
            <person name="Pangilinan J."/>
            <person name="Pereira M."/>
            <person name="Perotto S."/>
            <person name="Peter M."/>
            <person name="Riley R."/>
            <person name="Sitrit Y."/>
            <person name="Stielow B."/>
            <person name="Szollosi G."/>
            <person name="Zifcakova L."/>
            <person name="Stursova M."/>
            <person name="Spatafora J.W."/>
            <person name="Tedersoo L."/>
            <person name="Vaario L.-M."/>
            <person name="Yamada A."/>
            <person name="Yan M."/>
            <person name="Wang P."/>
            <person name="Xu J."/>
            <person name="Bruns T."/>
            <person name="Baldrian P."/>
            <person name="Vilgalys R."/>
            <person name="Henrissat B."/>
            <person name="Grigoriev I.V."/>
            <person name="Hibbett D."/>
            <person name="Nagy L.G."/>
            <person name="Martin F.M."/>
        </authorList>
    </citation>
    <scope>NUCLEOTIDE SEQUENCE</scope>
    <source>
        <strain evidence="1">P2</strain>
    </source>
</reference>
<sequence length="171" mass="18411">MFPPPRPTANQPAQTNGTLTTSASDRVPRVNQPSPGIQMVVPAKHQSTNPPESSRPMADSVRVPRKLPSDERPATEVQRVTPTKRQSIKSPGSAPTKHQSVNPPGSSHPPIRFAPILTPENMYRRSKCRLCKQQLQDGPNGSGQACPQCSVDYGSMGGRNKGSGVFGLNPR</sequence>